<dbReference type="Gene3D" id="3.40.50.2000">
    <property type="entry name" value="Glycogen Phosphorylase B"/>
    <property type="match status" value="1"/>
</dbReference>
<gene>
    <name evidence="1" type="ORF">POBO1169_LOCUS751</name>
</gene>
<dbReference type="PANTHER" id="PTHR37698:SF1">
    <property type="entry name" value="PHOTOSYNTHETIC NDH SUBUNIT OF SUBCOMPLEX B 1, CHLOROPLASTIC"/>
    <property type="match status" value="1"/>
</dbReference>
<dbReference type="SUPFAM" id="SSF53756">
    <property type="entry name" value="UDP-Glycosyltransferase/glycogen phosphorylase"/>
    <property type="match status" value="1"/>
</dbReference>
<protein>
    <submittedName>
        <fullName evidence="1">Uncharacterized protein</fullName>
    </submittedName>
</protein>
<dbReference type="GO" id="GO:0009507">
    <property type="term" value="C:chloroplast"/>
    <property type="evidence" value="ECO:0007669"/>
    <property type="project" value="InterPro"/>
</dbReference>
<dbReference type="GO" id="GO:0010598">
    <property type="term" value="C:NAD(P)H dehydrogenase complex (plastoquinone)"/>
    <property type="evidence" value="ECO:0007669"/>
    <property type="project" value="InterPro"/>
</dbReference>
<accession>A0A7S0QTU5</accession>
<evidence type="ECO:0000313" key="1">
    <source>
        <dbReference type="EMBL" id="CAD8648825.1"/>
    </source>
</evidence>
<dbReference type="AlphaFoldDB" id="A0A7S0QTU5"/>
<dbReference type="InterPro" id="IPR044983">
    <property type="entry name" value="PNSB1"/>
</dbReference>
<sequence>MAFAVAQASASLSVALRTSKATVGRKVALSQAAKPILSRSTKRNVVVKAVETEETQLTTDLQEYDDGRDGDWNITYFPGMTNIESMIDEIYSNGYNKKICVYAPGGVAEQMLLLPLIESIHTRLPSVKIDIVCTERAKSAYDICPYVRITLPYNVGGEVIPDNFAEMTGTLKGEYYECIVSAQPAGAGEAFLLWMASSGNVLGYTENGAGSIAAKVMYTSSEPTTSAELGRLGTSAYDSLEALVGEKLGGSYDSSNLPKVGVPAKYQEWAAEALSAAGVPPAGFVLAHGVPSKSAAAMTMGAFPASASMDVQALELLTKPVVVAAPRADDKAAIEAVVGDKATVVVVDTAAKLAALVQASAGVLAANTAALPMASYMGKPAVGVFESEEVAALYKYKGVTGVTAEGVASAAAAL</sequence>
<dbReference type="GO" id="GO:0009773">
    <property type="term" value="P:photosynthetic electron transport in photosystem I"/>
    <property type="evidence" value="ECO:0007669"/>
    <property type="project" value="InterPro"/>
</dbReference>
<proteinExistence type="predicted"/>
<name>A0A7S0QTU5_9CHLO</name>
<reference evidence="1" key="1">
    <citation type="submission" date="2021-01" db="EMBL/GenBank/DDBJ databases">
        <authorList>
            <person name="Corre E."/>
            <person name="Pelletier E."/>
            <person name="Niang G."/>
            <person name="Scheremetjew M."/>
            <person name="Finn R."/>
            <person name="Kale V."/>
            <person name="Holt S."/>
            <person name="Cochrane G."/>
            <person name="Meng A."/>
            <person name="Brown T."/>
            <person name="Cohen L."/>
        </authorList>
    </citation>
    <scope>NUCLEOTIDE SEQUENCE</scope>
    <source>
        <strain evidence="1">CCMP722</strain>
    </source>
</reference>
<dbReference type="PANTHER" id="PTHR37698">
    <property type="entry name" value="PHOTOSYNTHETIC NDH SUBUNIT OF SUBCOMPLEX B 1, CHLOROPLASTIC"/>
    <property type="match status" value="1"/>
</dbReference>
<organism evidence="1">
    <name type="scientific">Pyramimonas obovata</name>
    <dbReference type="NCBI Taxonomy" id="1411642"/>
    <lineage>
        <taxon>Eukaryota</taxon>
        <taxon>Viridiplantae</taxon>
        <taxon>Chlorophyta</taxon>
        <taxon>Pyramimonadophyceae</taxon>
        <taxon>Pyramimonadales</taxon>
        <taxon>Pyramimonadaceae</taxon>
        <taxon>Pyramimonas</taxon>
        <taxon>Pyramimonas incertae sedis</taxon>
    </lineage>
</organism>
<dbReference type="EMBL" id="HBFA01001549">
    <property type="protein sequence ID" value="CAD8648825.1"/>
    <property type="molecule type" value="Transcribed_RNA"/>
</dbReference>